<name>A0AAN9K7J6_CLITE</name>
<dbReference type="AlphaFoldDB" id="A0AAN9K7J6"/>
<protein>
    <submittedName>
        <fullName evidence="10">Uncharacterized protein</fullName>
    </submittedName>
</protein>
<keyword evidence="7" id="KW-0539">Nucleus</keyword>
<keyword evidence="6" id="KW-0995">Kinetochore</keyword>
<accession>A0AAN9K7J6</accession>
<evidence type="ECO:0000256" key="8">
    <source>
        <dbReference type="ARBA" id="ARBA00023306"/>
    </source>
</evidence>
<evidence type="ECO:0000313" key="11">
    <source>
        <dbReference type="Proteomes" id="UP001359559"/>
    </source>
</evidence>
<reference evidence="10 11" key="1">
    <citation type="submission" date="2024-01" db="EMBL/GenBank/DDBJ databases">
        <title>The genomes of 5 underutilized Papilionoideae crops provide insights into root nodulation and disease resistance.</title>
        <authorList>
            <person name="Yuan L."/>
        </authorList>
    </citation>
    <scope>NUCLEOTIDE SEQUENCE [LARGE SCALE GENOMIC DNA]</scope>
    <source>
        <strain evidence="10">LY-2023</strain>
        <tissue evidence="10">Leaf</tissue>
    </source>
</reference>
<evidence type="ECO:0000256" key="9">
    <source>
        <dbReference type="ARBA" id="ARBA00023328"/>
    </source>
</evidence>
<evidence type="ECO:0000313" key="10">
    <source>
        <dbReference type="EMBL" id="KAK7311699.1"/>
    </source>
</evidence>
<keyword evidence="3" id="KW-0158">Chromosome</keyword>
<evidence type="ECO:0000256" key="5">
    <source>
        <dbReference type="ARBA" id="ARBA00022776"/>
    </source>
</evidence>
<dbReference type="PANTHER" id="PTHR15459:SF3">
    <property type="entry name" value="POLYAMINE-MODULATED FACTOR 1"/>
    <property type="match status" value="1"/>
</dbReference>
<keyword evidence="9" id="KW-0137">Centromere</keyword>
<dbReference type="GO" id="GO:0005634">
    <property type="term" value="C:nucleus"/>
    <property type="evidence" value="ECO:0007669"/>
    <property type="project" value="UniProtKB-SubCell"/>
</dbReference>
<evidence type="ECO:0000256" key="3">
    <source>
        <dbReference type="ARBA" id="ARBA00022454"/>
    </source>
</evidence>
<keyword evidence="5" id="KW-0498">Mitosis</keyword>
<evidence type="ECO:0000256" key="4">
    <source>
        <dbReference type="ARBA" id="ARBA00022618"/>
    </source>
</evidence>
<evidence type="ECO:0000256" key="2">
    <source>
        <dbReference type="ARBA" id="ARBA00004629"/>
    </source>
</evidence>
<dbReference type="InterPro" id="IPR007128">
    <property type="entry name" value="PMF1/Nnf1"/>
</dbReference>
<sequence length="238" mass="27194">MTYDVAVLLLSSHIRKKNLLVRNVNSALQKKTEEFWKELVAVMDSAAMEKRPELGASASLSPSTGIGSRFSNLNKSFKYSLRPMLTSCSKEELYKVFSSFSNTEKEVLHRLFLQVITSLHENIEDRFKTVCLETQAGATLDAIEEIVEAQDLDPLFSKRSNIMDVAENLSTAKKHEIQHLKHLVQLGEEHNQMLHTRLRLLREDSQVLSGASKAVEKVRSFLNLYKSFLWSKNYNFDV</sequence>
<organism evidence="10 11">
    <name type="scientific">Clitoria ternatea</name>
    <name type="common">Butterfly pea</name>
    <dbReference type="NCBI Taxonomy" id="43366"/>
    <lineage>
        <taxon>Eukaryota</taxon>
        <taxon>Viridiplantae</taxon>
        <taxon>Streptophyta</taxon>
        <taxon>Embryophyta</taxon>
        <taxon>Tracheophyta</taxon>
        <taxon>Spermatophyta</taxon>
        <taxon>Magnoliopsida</taxon>
        <taxon>eudicotyledons</taxon>
        <taxon>Gunneridae</taxon>
        <taxon>Pentapetalae</taxon>
        <taxon>rosids</taxon>
        <taxon>fabids</taxon>
        <taxon>Fabales</taxon>
        <taxon>Fabaceae</taxon>
        <taxon>Papilionoideae</taxon>
        <taxon>50 kb inversion clade</taxon>
        <taxon>NPAAA clade</taxon>
        <taxon>indigoferoid/millettioid clade</taxon>
        <taxon>Phaseoleae</taxon>
        <taxon>Clitoria</taxon>
    </lineage>
</organism>
<keyword evidence="11" id="KW-1185">Reference proteome</keyword>
<evidence type="ECO:0000256" key="1">
    <source>
        <dbReference type="ARBA" id="ARBA00004123"/>
    </source>
</evidence>
<dbReference type="Proteomes" id="UP001359559">
    <property type="component" value="Unassembled WGS sequence"/>
</dbReference>
<dbReference type="GO" id="GO:0000444">
    <property type="term" value="C:MIS12/MIND type complex"/>
    <property type="evidence" value="ECO:0007669"/>
    <property type="project" value="InterPro"/>
</dbReference>
<comment type="subcellular location">
    <subcellularLocation>
        <location evidence="2">Chromosome</location>
        <location evidence="2">Centromere</location>
        <location evidence="2">Kinetochore</location>
    </subcellularLocation>
    <subcellularLocation>
        <location evidence="1">Nucleus</location>
    </subcellularLocation>
</comment>
<dbReference type="GO" id="GO:0007059">
    <property type="term" value="P:chromosome segregation"/>
    <property type="evidence" value="ECO:0007669"/>
    <property type="project" value="TreeGrafter"/>
</dbReference>
<keyword evidence="4" id="KW-0132">Cell division</keyword>
<proteinExistence type="predicted"/>
<comment type="caution">
    <text evidence="10">The sequence shown here is derived from an EMBL/GenBank/DDBJ whole genome shotgun (WGS) entry which is preliminary data.</text>
</comment>
<dbReference type="GO" id="GO:0051301">
    <property type="term" value="P:cell division"/>
    <property type="evidence" value="ECO:0007669"/>
    <property type="project" value="UniProtKB-KW"/>
</dbReference>
<dbReference type="EMBL" id="JAYKXN010000002">
    <property type="protein sequence ID" value="KAK7311699.1"/>
    <property type="molecule type" value="Genomic_DNA"/>
</dbReference>
<evidence type="ECO:0000256" key="7">
    <source>
        <dbReference type="ARBA" id="ARBA00023242"/>
    </source>
</evidence>
<evidence type="ECO:0000256" key="6">
    <source>
        <dbReference type="ARBA" id="ARBA00022838"/>
    </source>
</evidence>
<gene>
    <name evidence="10" type="ORF">RJT34_09996</name>
</gene>
<keyword evidence="8" id="KW-0131">Cell cycle</keyword>
<dbReference type="PANTHER" id="PTHR15459">
    <property type="entry name" value="POLYAMINE-MODULATED FACTOR 1"/>
    <property type="match status" value="1"/>
</dbReference>